<feature type="region of interest" description="Disordered" evidence="1">
    <location>
        <begin position="362"/>
        <end position="419"/>
    </location>
</feature>
<dbReference type="AlphaFoldDB" id="A0A951U5T9"/>
<dbReference type="Proteomes" id="UP000707356">
    <property type="component" value="Unassembled WGS sequence"/>
</dbReference>
<reference evidence="2" key="2">
    <citation type="journal article" date="2022" name="Microbiol. Resour. Announc.">
        <title>Metagenome Sequencing to Explore Phylogenomics of Terrestrial Cyanobacteria.</title>
        <authorList>
            <person name="Ward R.D."/>
            <person name="Stajich J.E."/>
            <person name="Johansen J.R."/>
            <person name="Huntemann M."/>
            <person name="Clum A."/>
            <person name="Foster B."/>
            <person name="Foster B."/>
            <person name="Roux S."/>
            <person name="Palaniappan K."/>
            <person name="Varghese N."/>
            <person name="Mukherjee S."/>
            <person name="Reddy T.B.K."/>
            <person name="Daum C."/>
            <person name="Copeland A."/>
            <person name="Chen I.A."/>
            <person name="Ivanova N.N."/>
            <person name="Kyrpides N.C."/>
            <person name="Shapiro N."/>
            <person name="Eloe-Fadrosh E.A."/>
            <person name="Pietrasiak N."/>
        </authorList>
    </citation>
    <scope>NUCLEOTIDE SEQUENCE</scope>
    <source>
        <strain evidence="2">GSE-TBD4-15B</strain>
    </source>
</reference>
<evidence type="ECO:0000313" key="3">
    <source>
        <dbReference type="Proteomes" id="UP000707356"/>
    </source>
</evidence>
<feature type="region of interest" description="Disordered" evidence="1">
    <location>
        <begin position="156"/>
        <end position="180"/>
    </location>
</feature>
<comment type="caution">
    <text evidence="2">The sequence shown here is derived from an EMBL/GenBank/DDBJ whole genome shotgun (WGS) entry which is preliminary data.</text>
</comment>
<feature type="region of interest" description="Disordered" evidence="1">
    <location>
        <begin position="602"/>
        <end position="623"/>
    </location>
</feature>
<sequence length="757" mass="83395">MEFWEFLIQKEGDRSWLPLESPSAEILAGRYRIVARSSRPSTAAEICVTHYDAQETPPVRRVRKRSSHTNPDGLIVIMPFTQLQPGLWELSATSDLMAEMLGESWQYAMRLEVLSEAPDIADDWEPDRSDDFAAEMAAEMAAGRTDPVNALIEQSTEQLTEQPTEQPAPAPEPALASQAAAAGELVELSAEPVAEPAMAIAQTVTQTEDDFELAEFDELADEPGPLDQPQVAANLPALQVILEREVFVIQRGESLSLTGRVEFPAEYPSDWQPAISELRVRLYDPQTSQMLMDEVYPIDNRIPPFPFSGTVSLPEHYQTYLVLGELMLQGMTPSGQPQILAQRSFNVTTDLHELIESVANDFPDPTLLPSEAQMPAPEPIPPAELNRIAASFQRSPQQPLPPQLRPHSQPQNPTRTHASLDLPSFTSVQAVAPVAPKEPVSADLANPAARPAPASEPIEPTEISTSAADLLLEPATAPQPEPQLASQSEFQPESQPEFQPESQPQLQPAELFSDWSELENRLPLWRQPLTRPAPASSKPEDASFRALNIQGRFWSRLQVLAANPELSAELADEEFSALTAPEARQRGRDANLTLHEVVVDDETSAQASGEQATVPNPPSAEAEPPVDFLSEFVLPDNEPIPTPRLQIPQGDLVAGQPISLTVKLPNLKARVYVKLWLRDRQTRSMLGAARWLIDFLPDGFGNQMARTEVIVPPGYLKVQFEAIAVEIATQRESDKVTTTRPIMPPDLSPLSLDRLEL</sequence>
<name>A0A951U5T9_9CYAN</name>
<evidence type="ECO:0000313" key="2">
    <source>
        <dbReference type="EMBL" id="MBW4465857.1"/>
    </source>
</evidence>
<feature type="compositionally biased region" description="Low complexity" evidence="1">
    <location>
        <begin position="486"/>
        <end position="505"/>
    </location>
</feature>
<protein>
    <submittedName>
        <fullName evidence="2">Uncharacterized protein</fullName>
    </submittedName>
</protein>
<dbReference type="EMBL" id="JAHHHV010000064">
    <property type="protein sequence ID" value="MBW4465857.1"/>
    <property type="molecule type" value="Genomic_DNA"/>
</dbReference>
<evidence type="ECO:0000256" key="1">
    <source>
        <dbReference type="SAM" id="MobiDB-lite"/>
    </source>
</evidence>
<reference evidence="2" key="1">
    <citation type="submission" date="2021-05" db="EMBL/GenBank/DDBJ databases">
        <authorList>
            <person name="Pietrasiak N."/>
            <person name="Ward R."/>
            <person name="Stajich J.E."/>
            <person name="Kurbessoian T."/>
        </authorList>
    </citation>
    <scope>NUCLEOTIDE SEQUENCE</scope>
    <source>
        <strain evidence="2">GSE-TBD4-15B</strain>
    </source>
</reference>
<feature type="region of interest" description="Disordered" evidence="1">
    <location>
        <begin position="478"/>
        <end position="507"/>
    </location>
</feature>
<organism evidence="2 3">
    <name type="scientific">Pegethrix bostrychoides GSE-TBD4-15B</name>
    <dbReference type="NCBI Taxonomy" id="2839662"/>
    <lineage>
        <taxon>Bacteria</taxon>
        <taxon>Bacillati</taxon>
        <taxon>Cyanobacteriota</taxon>
        <taxon>Cyanophyceae</taxon>
        <taxon>Oculatellales</taxon>
        <taxon>Oculatellaceae</taxon>
        <taxon>Pegethrix</taxon>
    </lineage>
</organism>
<gene>
    <name evidence="2" type="ORF">KME07_10525</name>
</gene>
<proteinExistence type="predicted"/>
<accession>A0A951U5T9</accession>
<feature type="compositionally biased region" description="Polar residues" evidence="1">
    <location>
        <begin position="604"/>
        <end position="614"/>
    </location>
</feature>